<dbReference type="GO" id="GO:0005886">
    <property type="term" value="C:plasma membrane"/>
    <property type="evidence" value="ECO:0007669"/>
    <property type="project" value="UniProtKB-SubCell"/>
</dbReference>
<dbReference type="InterPro" id="IPR050445">
    <property type="entry name" value="Bact_polysacc_biosynth/exp"/>
</dbReference>
<keyword evidence="5 7" id="KW-0472">Membrane</keyword>
<proteinExistence type="predicted"/>
<name>A0A7Z0B253_9BURK</name>
<dbReference type="RefSeq" id="WP_179706531.1">
    <property type="nucleotide sequence ID" value="NZ_JACCAU010000001.1"/>
</dbReference>
<comment type="subcellular location">
    <subcellularLocation>
        <location evidence="1">Cell membrane</location>
        <topology evidence="1">Multi-pass membrane protein</topology>
    </subcellularLocation>
</comment>
<sequence length="282" mass="30347">MHQTPAVARRASSDLVRQVSRSFKLIILLGILGALAGAVLSHFMQPKWIARMTIQIGQISSPQGGGVVSRPIENQLTAADRYNLPALRLHVLGDLGLPVPDSGSRQSKVIFDTLVATPARSPDLIMLQVSAYSRNDATAALLVSFKTFSAPHQKMFDPAVDDLKNQLATSTSKLAQAEQEYKQTYQSLQSTTAQGNASASDPRNVLVTNMATTLNQQVLDLRQQTIALQQAVSPLLTYPTRIVEAPYTPLRSSTPSMALLIAIGAVLGLLVGVAWAVSPKLR</sequence>
<dbReference type="PANTHER" id="PTHR32309:SF31">
    <property type="entry name" value="CAPSULAR EXOPOLYSACCHARIDE FAMILY"/>
    <property type="match status" value="1"/>
</dbReference>
<gene>
    <name evidence="9" type="ORF">GGD41_005819</name>
</gene>
<evidence type="ECO:0000313" key="10">
    <source>
        <dbReference type="Proteomes" id="UP000572540"/>
    </source>
</evidence>
<feature type="transmembrane region" description="Helical" evidence="7">
    <location>
        <begin position="25"/>
        <end position="44"/>
    </location>
</feature>
<keyword evidence="2" id="KW-1003">Cell membrane</keyword>
<evidence type="ECO:0000259" key="8">
    <source>
        <dbReference type="Pfam" id="PF02706"/>
    </source>
</evidence>
<dbReference type="AlphaFoldDB" id="A0A7Z0B253"/>
<accession>A0A7Z0B253</accession>
<comment type="caution">
    <text evidence="9">The sequence shown here is derived from an EMBL/GenBank/DDBJ whole genome shotgun (WGS) entry which is preliminary data.</text>
</comment>
<evidence type="ECO:0000256" key="3">
    <source>
        <dbReference type="ARBA" id="ARBA00022692"/>
    </source>
</evidence>
<feature type="coiled-coil region" evidence="6">
    <location>
        <begin position="160"/>
        <end position="194"/>
    </location>
</feature>
<keyword evidence="3 7" id="KW-0812">Transmembrane</keyword>
<protein>
    <submittedName>
        <fullName evidence="9">LPS O-antigen subunit length determinant protein (WzzB/FepE family)</fullName>
    </submittedName>
</protein>
<evidence type="ECO:0000313" key="9">
    <source>
        <dbReference type="EMBL" id="NYH18591.1"/>
    </source>
</evidence>
<dbReference type="Pfam" id="PF02706">
    <property type="entry name" value="Wzz"/>
    <property type="match status" value="1"/>
</dbReference>
<dbReference type="Proteomes" id="UP000572540">
    <property type="component" value="Unassembled WGS sequence"/>
</dbReference>
<evidence type="ECO:0000256" key="4">
    <source>
        <dbReference type="ARBA" id="ARBA00022989"/>
    </source>
</evidence>
<evidence type="ECO:0000256" key="2">
    <source>
        <dbReference type="ARBA" id="ARBA00022475"/>
    </source>
</evidence>
<evidence type="ECO:0000256" key="1">
    <source>
        <dbReference type="ARBA" id="ARBA00004651"/>
    </source>
</evidence>
<keyword evidence="4 7" id="KW-1133">Transmembrane helix</keyword>
<organism evidence="9 10">
    <name type="scientific">Paraburkholderia bryophila</name>
    <dbReference type="NCBI Taxonomy" id="420952"/>
    <lineage>
        <taxon>Bacteria</taxon>
        <taxon>Pseudomonadati</taxon>
        <taxon>Pseudomonadota</taxon>
        <taxon>Betaproteobacteria</taxon>
        <taxon>Burkholderiales</taxon>
        <taxon>Burkholderiaceae</taxon>
        <taxon>Paraburkholderia</taxon>
    </lineage>
</organism>
<dbReference type="PANTHER" id="PTHR32309">
    <property type="entry name" value="TYROSINE-PROTEIN KINASE"/>
    <property type="match status" value="1"/>
</dbReference>
<reference evidence="9 10" key="1">
    <citation type="submission" date="2020-07" db="EMBL/GenBank/DDBJ databases">
        <title>Exploring microbial biodiversity for novel pathways involved in the catabolism of aromatic compounds derived from lignin.</title>
        <authorList>
            <person name="Elkins J."/>
        </authorList>
    </citation>
    <scope>NUCLEOTIDE SEQUENCE [LARGE SCALE GENOMIC DNA]</scope>
    <source>
        <strain evidence="9 10">H2C3B</strain>
    </source>
</reference>
<feature type="domain" description="Polysaccharide chain length determinant N-terminal" evidence="8">
    <location>
        <begin position="14"/>
        <end position="61"/>
    </location>
</feature>
<dbReference type="EMBL" id="JACCAU010000001">
    <property type="protein sequence ID" value="NYH18591.1"/>
    <property type="molecule type" value="Genomic_DNA"/>
</dbReference>
<dbReference type="InterPro" id="IPR003856">
    <property type="entry name" value="LPS_length_determ_N"/>
</dbReference>
<evidence type="ECO:0000256" key="7">
    <source>
        <dbReference type="SAM" id="Phobius"/>
    </source>
</evidence>
<keyword evidence="6" id="KW-0175">Coiled coil</keyword>
<evidence type="ECO:0000256" key="5">
    <source>
        <dbReference type="ARBA" id="ARBA00023136"/>
    </source>
</evidence>
<feature type="transmembrane region" description="Helical" evidence="7">
    <location>
        <begin position="257"/>
        <end position="277"/>
    </location>
</feature>
<evidence type="ECO:0000256" key="6">
    <source>
        <dbReference type="SAM" id="Coils"/>
    </source>
</evidence>